<evidence type="ECO:0000313" key="4">
    <source>
        <dbReference type="EMBL" id="OIR07399.1"/>
    </source>
</evidence>
<dbReference type="InterPro" id="IPR048502">
    <property type="entry name" value="NamZ_N"/>
</dbReference>
<dbReference type="EMBL" id="MLJW01000037">
    <property type="protein sequence ID" value="OIR07399.1"/>
    <property type="molecule type" value="Genomic_DNA"/>
</dbReference>
<feature type="domain" description="Peptidoglycan beta-N-acetylmuramidase NamZ C-terminal" evidence="3">
    <location>
        <begin position="314"/>
        <end position="468"/>
    </location>
</feature>
<dbReference type="Pfam" id="PF07075">
    <property type="entry name" value="NamZ_N"/>
    <property type="match status" value="1"/>
</dbReference>
<reference evidence="4" key="1">
    <citation type="submission" date="2016-10" db="EMBL/GenBank/DDBJ databases">
        <title>Sequence of Gallionella enrichment culture.</title>
        <authorList>
            <person name="Poehlein A."/>
            <person name="Muehling M."/>
            <person name="Daniel R."/>
        </authorList>
    </citation>
    <scope>NUCLEOTIDE SEQUENCE</scope>
</reference>
<name>A0A1J5SG49_9ZZZZ</name>
<dbReference type="InterPro" id="IPR048503">
    <property type="entry name" value="NamZ_C"/>
</dbReference>
<dbReference type="PANTHER" id="PTHR42915:SF1">
    <property type="entry name" value="PEPTIDOGLYCAN BETA-N-ACETYLMURAMIDASE NAMZ"/>
    <property type="match status" value="1"/>
</dbReference>
<dbReference type="Gene3D" id="3.40.50.12170">
    <property type="entry name" value="Uncharacterised protein PF07075, DUF1343"/>
    <property type="match status" value="1"/>
</dbReference>
<evidence type="ECO:0000259" key="2">
    <source>
        <dbReference type="Pfam" id="PF07075"/>
    </source>
</evidence>
<dbReference type="AlphaFoldDB" id="A0A1J5SG49"/>
<dbReference type="PANTHER" id="PTHR42915">
    <property type="entry name" value="HYPOTHETICAL 460 KDA PROTEIN IN FEUA-SIGW INTERGENIC REGION [PRECURSOR]"/>
    <property type="match status" value="1"/>
</dbReference>
<gene>
    <name evidence="4" type="ORF">GALL_103570</name>
</gene>
<dbReference type="InterPro" id="IPR008302">
    <property type="entry name" value="NamZ"/>
</dbReference>
<evidence type="ECO:0000259" key="3">
    <source>
        <dbReference type="Pfam" id="PF20732"/>
    </source>
</evidence>
<dbReference type="PIRSF" id="PIRSF016719">
    <property type="entry name" value="UCP016719"/>
    <property type="match status" value="1"/>
</dbReference>
<accession>A0A1J5SG49</accession>
<protein>
    <recommendedName>
        <fullName evidence="5">DUF1343 domain-containing protein</fullName>
    </recommendedName>
</protein>
<evidence type="ECO:0008006" key="5">
    <source>
        <dbReference type="Google" id="ProtNLM"/>
    </source>
</evidence>
<dbReference type="PROSITE" id="PS51257">
    <property type="entry name" value="PROKAR_LIPOPROTEIN"/>
    <property type="match status" value="1"/>
</dbReference>
<sequence>MSAFSRLLRRPPLIALSLLLFTLLGCSASQPRRPYEPILPQIRLDSAPERPRPATTYRPASPAPEWRQTASKDPFPVMLGIDVLEAEHFAAVRGLRIGLLTHPAGVDRRGIRTVDILRHAPGVHLVALYGPEHGLNGDAPASVRVPSSIDPRTGLRVYSLYDRYRKPTRDMLKGIDAMVIDLQDIGTRSYTFVSAMKLTMEACFENNVEVIVLDRPNPLGGLKVDGPLLDPRWRKNNYVGAFPVPYVHGLTIGELARMAKEAPGVLNIPDAVRQRGRLVIVPMRGWHRWMRWPDTGLRWVPTSPMIRDFAAVVGYPMVGLGTYIGDFRHGVGGLAPFRGLYHPNVSGEQLKRELDAFHIPGLRFRLVAAPMRDGRPGTGVYVDVVNWEQWHPTELNFYLMKLACRYDRNPFRTTPQGKLNGFLRLMGSDAFLHALQRDGDRVDVRAFFRDWEARDRIYQQASKRYWLYN</sequence>
<dbReference type="Gene3D" id="3.90.1150.140">
    <property type="match status" value="1"/>
</dbReference>
<dbReference type="Pfam" id="PF20732">
    <property type="entry name" value="NamZ_C"/>
    <property type="match status" value="1"/>
</dbReference>
<evidence type="ECO:0000256" key="1">
    <source>
        <dbReference type="SAM" id="MobiDB-lite"/>
    </source>
</evidence>
<comment type="caution">
    <text evidence="4">The sequence shown here is derived from an EMBL/GenBank/DDBJ whole genome shotgun (WGS) entry which is preliminary data.</text>
</comment>
<proteinExistence type="predicted"/>
<feature type="region of interest" description="Disordered" evidence="1">
    <location>
        <begin position="38"/>
        <end position="69"/>
    </location>
</feature>
<feature type="domain" description="Peptidoglycan beta-N-acetylmuramidase NamZ N-terminal" evidence="2">
    <location>
        <begin position="97"/>
        <end position="308"/>
    </location>
</feature>
<organism evidence="4">
    <name type="scientific">mine drainage metagenome</name>
    <dbReference type="NCBI Taxonomy" id="410659"/>
    <lineage>
        <taxon>unclassified sequences</taxon>
        <taxon>metagenomes</taxon>
        <taxon>ecological metagenomes</taxon>
    </lineage>
</organism>
<dbReference type="GO" id="GO:0033922">
    <property type="term" value="F:peptidoglycan beta-N-acetylmuramidase activity"/>
    <property type="evidence" value="ECO:0007669"/>
    <property type="project" value="InterPro"/>
</dbReference>